<dbReference type="SUPFAM" id="SSF46785">
    <property type="entry name" value="Winged helix' DNA-binding domain"/>
    <property type="match status" value="1"/>
</dbReference>
<dbReference type="InterPro" id="IPR011008">
    <property type="entry name" value="Dimeric_a/b-barrel"/>
</dbReference>
<dbReference type="PRINTS" id="PR00033">
    <property type="entry name" value="HTHASNC"/>
</dbReference>
<keyword evidence="6" id="KW-1185">Reference proteome</keyword>
<organism evidence="5 6">
    <name type="scientific">Methylobacterium persicinum</name>
    <dbReference type="NCBI Taxonomy" id="374426"/>
    <lineage>
        <taxon>Bacteria</taxon>
        <taxon>Pseudomonadati</taxon>
        <taxon>Pseudomonadota</taxon>
        <taxon>Alphaproteobacteria</taxon>
        <taxon>Hyphomicrobiales</taxon>
        <taxon>Methylobacteriaceae</taxon>
        <taxon>Methylobacterium</taxon>
    </lineage>
</organism>
<dbReference type="Pfam" id="PF01037">
    <property type="entry name" value="AsnC_trans_reg"/>
    <property type="match status" value="1"/>
</dbReference>
<evidence type="ECO:0000256" key="1">
    <source>
        <dbReference type="ARBA" id="ARBA00023015"/>
    </source>
</evidence>
<dbReference type="InterPro" id="IPR000485">
    <property type="entry name" value="AsnC-type_HTH_dom"/>
</dbReference>
<gene>
    <name evidence="5" type="ORF">QO016_004391</name>
</gene>
<evidence type="ECO:0000259" key="4">
    <source>
        <dbReference type="PROSITE" id="PS50956"/>
    </source>
</evidence>
<name>A0ABU0HTP2_9HYPH</name>
<dbReference type="InterPro" id="IPR019887">
    <property type="entry name" value="Tscrpt_reg_AsnC/Lrp_C"/>
</dbReference>
<dbReference type="RefSeq" id="WP_238247118.1">
    <property type="nucleotide sequence ID" value="NZ_BPQX01000003.1"/>
</dbReference>
<keyword evidence="1" id="KW-0805">Transcription regulation</keyword>
<dbReference type="PANTHER" id="PTHR30154:SF34">
    <property type="entry name" value="TRANSCRIPTIONAL REGULATOR AZLB"/>
    <property type="match status" value="1"/>
</dbReference>
<dbReference type="PROSITE" id="PS00519">
    <property type="entry name" value="HTH_ASNC_1"/>
    <property type="match status" value="1"/>
</dbReference>
<evidence type="ECO:0000256" key="2">
    <source>
        <dbReference type="ARBA" id="ARBA00023125"/>
    </source>
</evidence>
<keyword evidence="3" id="KW-0804">Transcription</keyword>
<dbReference type="Gene3D" id="3.30.70.920">
    <property type="match status" value="1"/>
</dbReference>
<dbReference type="GO" id="GO:0003677">
    <property type="term" value="F:DNA binding"/>
    <property type="evidence" value="ECO:0007669"/>
    <property type="project" value="UniProtKB-KW"/>
</dbReference>
<dbReference type="InterPro" id="IPR036390">
    <property type="entry name" value="WH_DNA-bd_sf"/>
</dbReference>
<dbReference type="SMART" id="SM00344">
    <property type="entry name" value="HTH_ASNC"/>
    <property type="match status" value="1"/>
</dbReference>
<accession>A0ABU0HTP2</accession>
<dbReference type="SUPFAM" id="SSF54909">
    <property type="entry name" value="Dimeric alpha+beta barrel"/>
    <property type="match status" value="1"/>
</dbReference>
<keyword evidence="2 5" id="KW-0238">DNA-binding</keyword>
<dbReference type="Gene3D" id="1.10.10.10">
    <property type="entry name" value="Winged helix-like DNA-binding domain superfamily/Winged helix DNA-binding domain"/>
    <property type="match status" value="1"/>
</dbReference>
<dbReference type="EMBL" id="JAUSVV010000017">
    <property type="protein sequence ID" value="MDQ0444866.1"/>
    <property type="molecule type" value="Genomic_DNA"/>
</dbReference>
<proteinExistence type="predicted"/>
<reference evidence="5 6" key="1">
    <citation type="submission" date="2023-07" db="EMBL/GenBank/DDBJ databases">
        <title>Genomic Encyclopedia of Type Strains, Phase IV (KMG-IV): sequencing the most valuable type-strain genomes for metagenomic binning, comparative biology and taxonomic classification.</title>
        <authorList>
            <person name="Goeker M."/>
        </authorList>
    </citation>
    <scope>NUCLEOTIDE SEQUENCE [LARGE SCALE GENOMIC DNA]</scope>
    <source>
        <strain evidence="5 6">DSM 19562</strain>
    </source>
</reference>
<feature type="domain" description="HTH asnC-type" evidence="4">
    <location>
        <begin position="11"/>
        <end position="72"/>
    </location>
</feature>
<dbReference type="InterPro" id="IPR019885">
    <property type="entry name" value="Tscrpt_reg_HTH_AsnC-type_CS"/>
</dbReference>
<dbReference type="PANTHER" id="PTHR30154">
    <property type="entry name" value="LEUCINE-RESPONSIVE REGULATORY PROTEIN"/>
    <property type="match status" value="1"/>
</dbReference>
<evidence type="ECO:0000313" key="5">
    <source>
        <dbReference type="EMBL" id="MDQ0444866.1"/>
    </source>
</evidence>
<evidence type="ECO:0000256" key="3">
    <source>
        <dbReference type="ARBA" id="ARBA00023163"/>
    </source>
</evidence>
<dbReference type="InterPro" id="IPR019888">
    <property type="entry name" value="Tscrpt_reg_AsnC-like"/>
</dbReference>
<dbReference type="PROSITE" id="PS50956">
    <property type="entry name" value="HTH_ASNC_2"/>
    <property type="match status" value="1"/>
</dbReference>
<dbReference type="Proteomes" id="UP001236369">
    <property type="component" value="Unassembled WGS sequence"/>
</dbReference>
<protein>
    <submittedName>
        <fullName evidence="5">DNA-binding Lrp family transcriptional regulator</fullName>
    </submittedName>
</protein>
<comment type="caution">
    <text evidence="5">The sequence shown here is derived from an EMBL/GenBank/DDBJ whole genome shotgun (WGS) entry which is preliminary data.</text>
</comment>
<evidence type="ECO:0000313" key="6">
    <source>
        <dbReference type="Proteomes" id="UP001236369"/>
    </source>
</evidence>
<dbReference type="InterPro" id="IPR036388">
    <property type="entry name" value="WH-like_DNA-bd_sf"/>
</dbReference>
<dbReference type="Pfam" id="PF13404">
    <property type="entry name" value="HTH_AsnC-type"/>
    <property type="match status" value="1"/>
</dbReference>
<sequence>MREITLENVTLDAFDHALLAAVQVDNQTSARALAERVGLSESAVLRRLRRLRRNGVIVADVAIVHPTVLGTPLTVHVLVSLERETSDLLDAFVRRLRARPEVRAAWYVTGDSDFVLQLRISGMEAYEAFTREVFHDEPNVRGFRTIIAMRQIVGT</sequence>